<gene>
    <name evidence="4" type="primary">LOC111103627</name>
</gene>
<evidence type="ECO:0000256" key="2">
    <source>
        <dbReference type="SAM" id="Phobius"/>
    </source>
</evidence>
<dbReference type="Gene3D" id="1.10.287.2610">
    <property type="match status" value="1"/>
</dbReference>
<keyword evidence="2" id="KW-0812">Transmembrane</keyword>
<feature type="region of interest" description="Disordered" evidence="1">
    <location>
        <begin position="684"/>
        <end position="705"/>
    </location>
</feature>
<feature type="compositionally biased region" description="Polar residues" evidence="1">
    <location>
        <begin position="303"/>
        <end position="315"/>
    </location>
</feature>
<feature type="compositionally biased region" description="Basic and acidic residues" evidence="1">
    <location>
        <begin position="400"/>
        <end position="411"/>
    </location>
</feature>
<feature type="transmembrane region" description="Helical" evidence="2">
    <location>
        <begin position="166"/>
        <end position="188"/>
    </location>
</feature>
<dbReference type="KEGG" id="cvn:111103627"/>
<feature type="compositionally biased region" description="Polar residues" evidence="1">
    <location>
        <begin position="343"/>
        <end position="359"/>
    </location>
</feature>
<proteinExistence type="predicted"/>
<protein>
    <submittedName>
        <fullName evidence="4">Uncharacterized protein LOC111103627</fullName>
    </submittedName>
</protein>
<evidence type="ECO:0000313" key="3">
    <source>
        <dbReference type="Proteomes" id="UP000694844"/>
    </source>
</evidence>
<feature type="compositionally biased region" description="Basic and acidic residues" evidence="1">
    <location>
        <begin position="684"/>
        <end position="700"/>
    </location>
</feature>
<evidence type="ECO:0000256" key="1">
    <source>
        <dbReference type="SAM" id="MobiDB-lite"/>
    </source>
</evidence>
<feature type="region of interest" description="Disordered" evidence="1">
    <location>
        <begin position="258"/>
        <end position="315"/>
    </location>
</feature>
<accession>A0A8B8ARB9</accession>
<feature type="region of interest" description="Disordered" evidence="1">
    <location>
        <begin position="328"/>
        <end position="411"/>
    </location>
</feature>
<reference evidence="4" key="1">
    <citation type="submission" date="2025-08" db="UniProtKB">
        <authorList>
            <consortium name="RefSeq"/>
        </authorList>
    </citation>
    <scope>IDENTIFICATION</scope>
    <source>
        <tissue evidence="4">Whole sample</tissue>
    </source>
</reference>
<dbReference type="CDD" id="cd22744">
    <property type="entry name" value="OTU"/>
    <property type="match status" value="1"/>
</dbReference>
<evidence type="ECO:0000313" key="4">
    <source>
        <dbReference type="RefSeq" id="XP_022292729.1"/>
    </source>
</evidence>
<feature type="compositionally biased region" description="Low complexity" evidence="1">
    <location>
        <begin position="265"/>
        <end position="276"/>
    </location>
</feature>
<sequence>MAQPCPPSVDSVSVIDSCPMNSSEWNQRALLKNCSTYPQTCFKPLEYHCLLNPYGNESLEVCAPNTWLAEDFCPSYNINQQRILEQFNCTSLISDCPRRQYFSRSILDYKGCLTEIHGSTTVTPSTASVDRFMTSVTQSTFSKVENYTAATPPDTTMNHNDQSMDIILGVIIAFAVVAVIVTVIAVAYCRRKHQDIEDVHECPANLQLSGSNEVTQADHRGDYNTADETILSSVQDNGNISDSPASPLLSITNEETQAENRRDYNTANVTVQNNVNISESPANRPMLSVANKETQADNREDQNTANEDNENINVSPASPLLSVANEETQADNRGDHNTADETPLSSVNNYSNINESQANRPLLSEANEETQADNREDQNTAHDTSLSSDPNMEATNSGSKENHQNLTEEEKDSIMDNRLLCSTIPTDIEHDGNSYYRCLSKHLKGDQQKHADIRKEIIAYMSGQNCTDEEKVARKQYYRKLSGINNQENFENFLSRHEHVGENAEYAVLQASADCYHITLYIDDYTNAKENLGPTTRSIGPRGLSSASTVDDLYLALNNSHFTIEEAHPKIYVCPPGYDQNVATIFAAIVQTAIGLGDLCALIKDSHSIKSITEGDDIWKRTKDAEINDIYEKLHKLESTQTELEILRNEMKAIKEDLQKNREKASNLEKEIASKDKEIEKLKSELKEHSTEKKELEKKLNNSKKRLKVSKMRTRVWMK</sequence>
<dbReference type="Proteomes" id="UP000694844">
    <property type="component" value="Chromosome 7"/>
</dbReference>
<dbReference type="AlphaFoldDB" id="A0A8B8ARB9"/>
<organism evidence="3 4">
    <name type="scientific">Crassostrea virginica</name>
    <name type="common">Eastern oyster</name>
    <dbReference type="NCBI Taxonomy" id="6565"/>
    <lineage>
        <taxon>Eukaryota</taxon>
        <taxon>Metazoa</taxon>
        <taxon>Spiralia</taxon>
        <taxon>Lophotrochozoa</taxon>
        <taxon>Mollusca</taxon>
        <taxon>Bivalvia</taxon>
        <taxon>Autobranchia</taxon>
        <taxon>Pteriomorphia</taxon>
        <taxon>Ostreida</taxon>
        <taxon>Ostreoidea</taxon>
        <taxon>Ostreidae</taxon>
        <taxon>Crassostrea</taxon>
    </lineage>
</organism>
<keyword evidence="2" id="KW-1133">Transmembrane helix</keyword>
<name>A0A8B8ARB9_CRAVI</name>
<dbReference type="GeneID" id="111103627"/>
<dbReference type="RefSeq" id="XP_022292729.1">
    <property type="nucleotide sequence ID" value="XM_022437021.1"/>
</dbReference>
<feature type="compositionally biased region" description="Basic and acidic residues" evidence="1">
    <location>
        <begin position="330"/>
        <end position="339"/>
    </location>
</feature>
<dbReference type="Gene3D" id="3.90.70.80">
    <property type="match status" value="1"/>
</dbReference>
<keyword evidence="3" id="KW-1185">Reference proteome</keyword>
<keyword evidence="2" id="KW-0472">Membrane</keyword>
<feature type="compositionally biased region" description="Polar residues" evidence="1">
    <location>
        <begin position="381"/>
        <end position="399"/>
    </location>
</feature>